<sequence>MTVAALVEGEDTVGAGEPANHSAPVLAVLTEAMQQHGRGRILLSPHPVCQLDLTDLHFLDVTHARDATREPAAARPLTCSPRADYLDQHAATE</sequence>
<keyword evidence="3" id="KW-1185">Reference proteome</keyword>
<reference evidence="2 3" key="2">
    <citation type="journal article" date="2015" name="Stand. Genomic Sci.">
        <title>Draft genome sequence of marine-derived Streptomyces sp. TP-A0598, a producer of anti-MRSA antibiotic lydicamycins.</title>
        <authorList>
            <person name="Komaki H."/>
            <person name="Ichikawa N."/>
            <person name="Hosoyama A."/>
            <person name="Fujita N."/>
            <person name="Igarashi Y."/>
        </authorList>
    </citation>
    <scope>NUCLEOTIDE SEQUENCE [LARGE SCALE GENOMIC DNA]</scope>
    <source>
        <strain evidence="2 3">NBRC 110027</strain>
    </source>
</reference>
<dbReference type="Proteomes" id="UP000048965">
    <property type="component" value="Unassembled WGS sequence"/>
</dbReference>
<name>A0A0P4RER4_9ACTN</name>
<feature type="compositionally biased region" description="Basic and acidic residues" evidence="1">
    <location>
        <begin position="84"/>
        <end position="93"/>
    </location>
</feature>
<evidence type="ECO:0000256" key="1">
    <source>
        <dbReference type="SAM" id="MobiDB-lite"/>
    </source>
</evidence>
<dbReference type="EMBL" id="BBNO01000009">
    <property type="protein sequence ID" value="GAO11770.1"/>
    <property type="molecule type" value="Genomic_DNA"/>
</dbReference>
<gene>
    <name evidence="2" type="ORF">TPA0598_09_00610</name>
</gene>
<protein>
    <submittedName>
        <fullName evidence="2">Uncharacterized protein</fullName>
    </submittedName>
</protein>
<proteinExistence type="predicted"/>
<reference evidence="3" key="1">
    <citation type="submission" date="2014-09" db="EMBL/GenBank/DDBJ databases">
        <title>Whole genome shotgun sequence of Streptomyces sp. NBRC 110027.</title>
        <authorList>
            <person name="Komaki H."/>
            <person name="Ichikawa N."/>
            <person name="Katano-Makiyama Y."/>
            <person name="Hosoyama A."/>
            <person name="Hashimoto M."/>
            <person name="Uohara A."/>
            <person name="Kitahashi Y."/>
            <person name="Ohji S."/>
            <person name="Kimura A."/>
            <person name="Yamazoe A."/>
            <person name="Igarashi Y."/>
            <person name="Fujita N."/>
        </authorList>
    </citation>
    <scope>NUCLEOTIDE SEQUENCE [LARGE SCALE GENOMIC DNA]</scope>
    <source>
        <strain evidence="3">NBRC 110027</strain>
    </source>
</reference>
<dbReference type="AlphaFoldDB" id="A0A0P4RER4"/>
<organism evidence="2 3">
    <name type="scientific">Streptomyces lydicamycinicus</name>
    <dbReference type="NCBI Taxonomy" id="1546107"/>
    <lineage>
        <taxon>Bacteria</taxon>
        <taxon>Bacillati</taxon>
        <taxon>Actinomycetota</taxon>
        <taxon>Actinomycetes</taxon>
        <taxon>Kitasatosporales</taxon>
        <taxon>Streptomycetaceae</taxon>
        <taxon>Streptomyces</taxon>
    </lineage>
</organism>
<accession>A0A0P4RER4</accession>
<evidence type="ECO:0000313" key="2">
    <source>
        <dbReference type="EMBL" id="GAO11770.1"/>
    </source>
</evidence>
<feature type="region of interest" description="Disordered" evidence="1">
    <location>
        <begin position="69"/>
        <end position="93"/>
    </location>
</feature>
<comment type="caution">
    <text evidence="2">The sequence shown here is derived from an EMBL/GenBank/DDBJ whole genome shotgun (WGS) entry which is preliminary data.</text>
</comment>
<evidence type="ECO:0000313" key="3">
    <source>
        <dbReference type="Proteomes" id="UP000048965"/>
    </source>
</evidence>